<evidence type="ECO:0000313" key="1">
    <source>
        <dbReference type="EMBL" id="ABK61484.1"/>
    </source>
</evidence>
<dbReference type="HOGENOM" id="CLU_141502_0_0_9"/>
<dbReference type="KEGG" id="cno:NT01CX_0995"/>
<accession>A0PXJ0</accession>
<evidence type="ECO:0000313" key="2">
    <source>
        <dbReference type="Proteomes" id="UP000008220"/>
    </source>
</evidence>
<dbReference type="RefSeq" id="WP_011721113.1">
    <property type="nucleotide sequence ID" value="NC_008593.1"/>
</dbReference>
<keyword evidence="2" id="KW-1185">Reference proteome</keyword>
<dbReference type="AlphaFoldDB" id="A0PXJ0"/>
<gene>
    <name evidence="1" type="ordered locus">NT01CX_0995</name>
</gene>
<dbReference type="EMBL" id="CP000382">
    <property type="protein sequence ID" value="ABK61484.1"/>
    <property type="molecule type" value="Genomic_DNA"/>
</dbReference>
<reference evidence="1 2" key="1">
    <citation type="journal article" date="2006" name="Nat. Biotechnol.">
        <title>The genome and transcriptomes of the anti-tumor agent Clostridium novyi-NT.</title>
        <authorList>
            <person name="Bettegowda C."/>
            <person name="Huang X."/>
            <person name="Lin J."/>
            <person name="Cheong I."/>
            <person name="Kohli M."/>
            <person name="Szabo S.A."/>
            <person name="Zhang X."/>
            <person name="Diaz L.A. Jr."/>
            <person name="Velculescu V.E."/>
            <person name="Parmigiani G."/>
            <person name="Kinzler K.W."/>
            <person name="Vogelstein B."/>
            <person name="Zhou S."/>
        </authorList>
    </citation>
    <scope>NUCLEOTIDE SEQUENCE [LARGE SCALE GENOMIC DNA]</scope>
    <source>
        <strain evidence="1 2">NT</strain>
    </source>
</reference>
<sequence>MCDISFAKHMCKNIGETVTIFTESGGQSGRGFTGILLDVNKCYVRLTTHVGPAPACALGNCCSHRDSMESPYDNGYGGYGECDRDDYGMDGNGVIRCDARDVGSISDIPLCKIVAFVHNSLNN</sequence>
<organism evidence="1 2">
    <name type="scientific">Clostridium novyi (strain NT)</name>
    <dbReference type="NCBI Taxonomy" id="386415"/>
    <lineage>
        <taxon>Bacteria</taxon>
        <taxon>Bacillati</taxon>
        <taxon>Bacillota</taxon>
        <taxon>Clostridia</taxon>
        <taxon>Eubacteriales</taxon>
        <taxon>Clostridiaceae</taxon>
        <taxon>Clostridium</taxon>
    </lineage>
</organism>
<dbReference type="Proteomes" id="UP000008220">
    <property type="component" value="Chromosome"/>
</dbReference>
<proteinExistence type="predicted"/>
<protein>
    <submittedName>
        <fullName evidence="1">Uncharacterized protein</fullName>
    </submittedName>
</protein>
<name>A0PXJ0_CLONN</name>
<dbReference type="eggNOG" id="ENOG5034BCG">
    <property type="taxonomic scope" value="Bacteria"/>
</dbReference>
<dbReference type="STRING" id="386415.NT01CX_0995"/>
<dbReference type="PATRIC" id="fig|386415.7.peg.118"/>